<organism evidence="1 2">
    <name type="scientific">Pistacia integerrima</name>
    <dbReference type="NCBI Taxonomy" id="434235"/>
    <lineage>
        <taxon>Eukaryota</taxon>
        <taxon>Viridiplantae</taxon>
        <taxon>Streptophyta</taxon>
        <taxon>Embryophyta</taxon>
        <taxon>Tracheophyta</taxon>
        <taxon>Spermatophyta</taxon>
        <taxon>Magnoliopsida</taxon>
        <taxon>eudicotyledons</taxon>
        <taxon>Gunneridae</taxon>
        <taxon>Pentapetalae</taxon>
        <taxon>rosids</taxon>
        <taxon>malvids</taxon>
        <taxon>Sapindales</taxon>
        <taxon>Anacardiaceae</taxon>
        <taxon>Pistacia</taxon>
    </lineage>
</organism>
<evidence type="ECO:0000313" key="2">
    <source>
        <dbReference type="Proteomes" id="UP001163603"/>
    </source>
</evidence>
<dbReference type="EMBL" id="CM047747">
    <property type="protein sequence ID" value="KAJ0018195.1"/>
    <property type="molecule type" value="Genomic_DNA"/>
</dbReference>
<name>A0ACC0XL21_9ROSI</name>
<sequence>MYPVTKGERGLSTSKIIGIVIGSVLAASLLLLAFMWRIGWIGDRELRVTSVKLRDKWYTLKQVKDATRNFSPRNQIGQGRFGILYKAELPDQTVAVKKLSLQSSKRKLDQIGAEVYALKHLKHDNLVELLDVYSKKDMHLLIYEYMERGSLEKALFGKFLILACYLQAKGRLMDLVDKKLSTYNWQQAHDILHLAMMCVDQSPAVRPTMSEVVSVLEGEKNIQQISKADTSSA</sequence>
<proteinExistence type="predicted"/>
<dbReference type="Proteomes" id="UP001163603">
    <property type="component" value="Chromosome 12"/>
</dbReference>
<comment type="caution">
    <text evidence="1">The sequence shown here is derived from an EMBL/GenBank/DDBJ whole genome shotgun (WGS) entry which is preliminary data.</text>
</comment>
<protein>
    <submittedName>
        <fullName evidence="1">Uncharacterized protein</fullName>
    </submittedName>
</protein>
<keyword evidence="2" id="KW-1185">Reference proteome</keyword>
<reference evidence="2" key="1">
    <citation type="journal article" date="2023" name="G3 (Bethesda)">
        <title>Genome assembly and association tests identify interacting loci associated with vigor, precocity, and sex in interspecific pistachio rootstocks.</title>
        <authorList>
            <person name="Palmer W."/>
            <person name="Jacygrad E."/>
            <person name="Sagayaradj S."/>
            <person name="Cavanaugh K."/>
            <person name="Han R."/>
            <person name="Bertier L."/>
            <person name="Beede B."/>
            <person name="Kafkas S."/>
            <person name="Golino D."/>
            <person name="Preece J."/>
            <person name="Michelmore R."/>
        </authorList>
    </citation>
    <scope>NUCLEOTIDE SEQUENCE [LARGE SCALE GENOMIC DNA]</scope>
</reference>
<accession>A0ACC0XL21</accession>
<gene>
    <name evidence="1" type="ORF">Pint_09544</name>
</gene>
<evidence type="ECO:0000313" key="1">
    <source>
        <dbReference type="EMBL" id="KAJ0018195.1"/>
    </source>
</evidence>